<dbReference type="STRING" id="101127.A0A1X2GAY6"/>
<dbReference type="PROSITE" id="PS51770">
    <property type="entry name" value="HOTDOG_ACOT"/>
    <property type="match status" value="2"/>
</dbReference>
<gene>
    <name evidence="6" type="ORF">DM01DRAFT_1308943</name>
</gene>
<dbReference type="GO" id="GO:0005739">
    <property type="term" value="C:mitochondrion"/>
    <property type="evidence" value="ECO:0007669"/>
    <property type="project" value="TreeGrafter"/>
</dbReference>
<keyword evidence="4" id="KW-0809">Transit peptide</keyword>
<dbReference type="PANTHER" id="PTHR12655">
    <property type="entry name" value="ACYL-COA THIOESTERASE"/>
    <property type="match status" value="1"/>
</dbReference>
<comment type="similarity">
    <text evidence="1">Belongs to the acyl coenzyme A hydrolase family.</text>
</comment>
<organism evidence="6 7">
    <name type="scientific">Hesseltinella vesiculosa</name>
    <dbReference type="NCBI Taxonomy" id="101127"/>
    <lineage>
        <taxon>Eukaryota</taxon>
        <taxon>Fungi</taxon>
        <taxon>Fungi incertae sedis</taxon>
        <taxon>Mucoromycota</taxon>
        <taxon>Mucoromycotina</taxon>
        <taxon>Mucoromycetes</taxon>
        <taxon>Mucorales</taxon>
        <taxon>Cunninghamellaceae</taxon>
        <taxon>Hesseltinella</taxon>
    </lineage>
</organism>
<dbReference type="PANTHER" id="PTHR12655:SF0">
    <property type="entry name" value="ACYL-COENZYME A THIOESTERASE 9, MITOCHONDRIAL"/>
    <property type="match status" value="1"/>
</dbReference>
<evidence type="ECO:0000256" key="2">
    <source>
        <dbReference type="ARBA" id="ARBA00022737"/>
    </source>
</evidence>
<proteinExistence type="inferred from homology"/>
<dbReference type="Gene3D" id="3.10.129.10">
    <property type="entry name" value="Hotdog Thioesterase"/>
    <property type="match status" value="2"/>
</dbReference>
<reference evidence="6 7" key="1">
    <citation type="submission" date="2016-07" db="EMBL/GenBank/DDBJ databases">
        <title>Pervasive Adenine N6-methylation of Active Genes in Fungi.</title>
        <authorList>
            <consortium name="DOE Joint Genome Institute"/>
            <person name="Mondo S.J."/>
            <person name="Dannebaum R.O."/>
            <person name="Kuo R.C."/>
            <person name="Labutti K."/>
            <person name="Haridas S."/>
            <person name="Kuo A."/>
            <person name="Salamov A."/>
            <person name="Ahrendt S.R."/>
            <person name="Lipzen A."/>
            <person name="Sullivan W."/>
            <person name="Andreopoulos W.B."/>
            <person name="Clum A."/>
            <person name="Lindquist E."/>
            <person name="Daum C."/>
            <person name="Ramamoorthy G.K."/>
            <person name="Gryganskyi A."/>
            <person name="Culley D."/>
            <person name="Magnuson J.K."/>
            <person name="James T.Y."/>
            <person name="O'Malley M.A."/>
            <person name="Stajich J.E."/>
            <person name="Spatafora J.W."/>
            <person name="Visel A."/>
            <person name="Grigoriev I.V."/>
        </authorList>
    </citation>
    <scope>NUCLEOTIDE SEQUENCE [LARGE SCALE GENOMIC DNA]</scope>
    <source>
        <strain evidence="6 7">NRRL 3301</strain>
    </source>
</reference>
<evidence type="ECO:0000256" key="3">
    <source>
        <dbReference type="ARBA" id="ARBA00022801"/>
    </source>
</evidence>
<keyword evidence="3" id="KW-0378">Hydrolase</keyword>
<dbReference type="CDD" id="cd03442">
    <property type="entry name" value="BFIT_BACH"/>
    <property type="match status" value="2"/>
</dbReference>
<dbReference type="SUPFAM" id="SSF54637">
    <property type="entry name" value="Thioesterase/thiol ester dehydrase-isomerase"/>
    <property type="match status" value="2"/>
</dbReference>
<feature type="domain" description="HotDog ACOT-type" evidence="5">
    <location>
        <begin position="82"/>
        <end position="217"/>
    </location>
</feature>
<dbReference type="OrthoDB" id="331699at2759"/>
<keyword evidence="2" id="KW-0677">Repeat</keyword>
<evidence type="ECO:0000313" key="7">
    <source>
        <dbReference type="Proteomes" id="UP000242146"/>
    </source>
</evidence>
<dbReference type="EMBL" id="MCGT01000026">
    <property type="protein sequence ID" value="ORX49461.1"/>
    <property type="molecule type" value="Genomic_DNA"/>
</dbReference>
<accession>A0A1X2GAY6</accession>
<keyword evidence="7" id="KW-1185">Reference proteome</keyword>
<feature type="domain" description="HotDog ACOT-type" evidence="5">
    <location>
        <begin position="293"/>
        <end position="407"/>
    </location>
</feature>
<dbReference type="InterPro" id="IPR029069">
    <property type="entry name" value="HotDog_dom_sf"/>
</dbReference>
<dbReference type="GO" id="GO:0006637">
    <property type="term" value="P:acyl-CoA metabolic process"/>
    <property type="evidence" value="ECO:0007669"/>
    <property type="project" value="TreeGrafter"/>
</dbReference>
<evidence type="ECO:0000313" key="6">
    <source>
        <dbReference type="EMBL" id="ORX49461.1"/>
    </source>
</evidence>
<dbReference type="Proteomes" id="UP000242146">
    <property type="component" value="Unassembled WGS sequence"/>
</dbReference>
<evidence type="ECO:0000256" key="1">
    <source>
        <dbReference type="ARBA" id="ARBA00010458"/>
    </source>
</evidence>
<protein>
    <recommendedName>
        <fullName evidence="5">HotDog ACOT-type domain-containing protein</fullName>
    </recommendedName>
</protein>
<dbReference type="GO" id="GO:0047617">
    <property type="term" value="F:fatty acyl-CoA hydrolase activity"/>
    <property type="evidence" value="ECO:0007669"/>
    <property type="project" value="TreeGrafter"/>
</dbReference>
<evidence type="ECO:0000256" key="4">
    <source>
        <dbReference type="ARBA" id="ARBA00022946"/>
    </source>
</evidence>
<comment type="caution">
    <text evidence="6">The sequence shown here is derived from an EMBL/GenBank/DDBJ whole genome shotgun (WGS) entry which is preliminary data.</text>
</comment>
<dbReference type="InterPro" id="IPR033120">
    <property type="entry name" value="HOTDOG_ACOT"/>
</dbReference>
<name>A0A1X2GAY6_9FUNG</name>
<evidence type="ECO:0000259" key="5">
    <source>
        <dbReference type="PROSITE" id="PS51770"/>
    </source>
</evidence>
<sequence length="449" mass="50445">MFRLPSRFMSRHLATSTRHVRGAQPSILQDFQPHTASKTYTVRPVAFWMDKILAKENKKQLFEHTQPRKLVLKSMNESYMEEFLPFKSSPALLDEYVTKNGAIRHGKILEDLDALAGAIAYKHVDNFTDGPPVTLVTASVDRMDILMPSKIENMKISGHVSYVGSSSMEVFVKIDTMPNYDPAVVDTTPFPPTDFLAKPNSNTVIYANFTMVALDSVTNKSVRVNPLRLANAEEKSLFMFAEDAKHRKRLASEADLSKKPPTEEERVTLHELYMKYTDAEKNVRAPAGTLWMEDTRLQSVILMQPQDRNIHNKVFGGYLLRCALELAHATGSTLAQNNLSLVSLDESSFRKPVPVGSVLKLQSQVTYTQESDKTLQVSVVAQVQDIEKGTCDVTNTFHFTFASPANSVPRILPKTYAESILYLEGKRRNEKRGQAKESLLRLMSPSTAL</sequence>
<dbReference type="AlphaFoldDB" id="A0A1X2GAY6"/>